<dbReference type="Gene3D" id="3.30.420.180">
    <property type="entry name" value="CobE/GbiG C-terminal domain"/>
    <property type="match status" value="1"/>
</dbReference>
<dbReference type="PANTHER" id="PTHR37477:SF1">
    <property type="entry name" value="COBALT-PRECORRIN-5A HYDROLASE"/>
    <property type="match status" value="1"/>
</dbReference>
<keyword evidence="2" id="KW-0808">Transferase</keyword>
<dbReference type="EMBL" id="FNJJ01000008">
    <property type="protein sequence ID" value="SDP95753.1"/>
    <property type="molecule type" value="Genomic_DNA"/>
</dbReference>
<dbReference type="Pfam" id="PF01890">
    <property type="entry name" value="CbiG_C"/>
    <property type="match status" value="1"/>
</dbReference>
<dbReference type="InterPro" id="IPR036518">
    <property type="entry name" value="CobE/GbiG_C_sf"/>
</dbReference>
<name>A0A1H0WYG9_9GAMM</name>
<dbReference type="AlphaFoldDB" id="A0A1H0WYG9"/>
<dbReference type="GO" id="GO:0032259">
    <property type="term" value="P:methylation"/>
    <property type="evidence" value="ECO:0007669"/>
    <property type="project" value="UniProtKB-KW"/>
</dbReference>
<keyword evidence="3" id="KW-1185">Reference proteome</keyword>
<dbReference type="GO" id="GO:0009236">
    <property type="term" value="P:cobalamin biosynthetic process"/>
    <property type="evidence" value="ECO:0007669"/>
    <property type="project" value="InterPro"/>
</dbReference>
<evidence type="ECO:0000313" key="3">
    <source>
        <dbReference type="Proteomes" id="UP000199460"/>
    </source>
</evidence>
<dbReference type="OrthoDB" id="9781023at2"/>
<dbReference type="RefSeq" id="WP_090431663.1">
    <property type="nucleotide sequence ID" value="NZ_FNJJ01000008.1"/>
</dbReference>
<dbReference type="InterPro" id="IPR052553">
    <property type="entry name" value="CbiG_hydrolase"/>
</dbReference>
<feature type="domain" description="CobE/GbiG C-terminal" evidence="1">
    <location>
        <begin position="16"/>
        <end position="138"/>
    </location>
</feature>
<sequence length="145" mass="15127">MLPTASTPPSASPTQVVAGLGCRRGCSRDELLELLIHSLVRHELTLNNLAGLASIAHKREEAGLHDLAEYLGLELVFFSPEQLAGYQTPTVASALSQATTGSPAVAEPCALALAARMGASARLFGEKDRSASATCALAIFDREPA</sequence>
<dbReference type="GeneID" id="300932431"/>
<dbReference type="PANTHER" id="PTHR37477">
    <property type="entry name" value="COBALT-PRECORRIN-5A HYDROLASE"/>
    <property type="match status" value="1"/>
</dbReference>
<dbReference type="Proteomes" id="UP000199460">
    <property type="component" value="Unassembled WGS sequence"/>
</dbReference>
<evidence type="ECO:0000259" key="1">
    <source>
        <dbReference type="Pfam" id="PF01890"/>
    </source>
</evidence>
<protein>
    <submittedName>
        <fullName evidence="2">Cobalt-precorrin 5A hydrolase/precorrin-4/cobalt-precorrin-4 C11-methyltransferase</fullName>
    </submittedName>
</protein>
<gene>
    <name evidence="2" type="ORF">SAMN05216213_108172</name>
</gene>
<evidence type="ECO:0000313" key="2">
    <source>
        <dbReference type="EMBL" id="SDP95753.1"/>
    </source>
</evidence>
<dbReference type="SUPFAM" id="SSF159664">
    <property type="entry name" value="CobE/GbiG C-terminal domain-like"/>
    <property type="match status" value="1"/>
</dbReference>
<keyword evidence="2" id="KW-0489">Methyltransferase</keyword>
<keyword evidence="2" id="KW-0378">Hydrolase</keyword>
<reference evidence="3" key="1">
    <citation type="submission" date="2016-10" db="EMBL/GenBank/DDBJ databases">
        <authorList>
            <person name="Varghese N."/>
            <person name="Submissions S."/>
        </authorList>
    </citation>
    <scope>NUCLEOTIDE SEQUENCE [LARGE SCALE GENOMIC DNA]</scope>
    <source>
        <strain evidence="3">JCM 18416</strain>
    </source>
</reference>
<dbReference type="InterPro" id="IPR002750">
    <property type="entry name" value="CobE/GbiG_C"/>
</dbReference>
<dbReference type="GO" id="GO:0008168">
    <property type="term" value="F:methyltransferase activity"/>
    <property type="evidence" value="ECO:0007669"/>
    <property type="project" value="UniProtKB-KW"/>
</dbReference>
<dbReference type="GO" id="GO:0016787">
    <property type="term" value="F:hydrolase activity"/>
    <property type="evidence" value="ECO:0007669"/>
    <property type="project" value="UniProtKB-KW"/>
</dbReference>
<accession>A0A1H0WYG9</accession>
<organism evidence="2 3">
    <name type="scientific">Ectopseudomonas guguanensis</name>
    <dbReference type="NCBI Taxonomy" id="1198456"/>
    <lineage>
        <taxon>Bacteria</taxon>
        <taxon>Pseudomonadati</taxon>
        <taxon>Pseudomonadota</taxon>
        <taxon>Gammaproteobacteria</taxon>
        <taxon>Pseudomonadales</taxon>
        <taxon>Pseudomonadaceae</taxon>
        <taxon>Ectopseudomonas</taxon>
    </lineage>
</organism>
<proteinExistence type="predicted"/>